<feature type="domain" description="LsmAD" evidence="2">
    <location>
        <begin position="13"/>
        <end position="79"/>
    </location>
</feature>
<evidence type="ECO:0000259" key="2">
    <source>
        <dbReference type="SMART" id="SM01272"/>
    </source>
</evidence>
<dbReference type="GO" id="GO:0010494">
    <property type="term" value="C:cytoplasmic stress granule"/>
    <property type="evidence" value="ECO:0007669"/>
    <property type="project" value="TreeGrafter"/>
</dbReference>
<organism evidence="3 4">
    <name type="scientific">Symbiodinium pilosum</name>
    <name type="common">Dinoflagellate</name>
    <dbReference type="NCBI Taxonomy" id="2952"/>
    <lineage>
        <taxon>Eukaryota</taxon>
        <taxon>Sar</taxon>
        <taxon>Alveolata</taxon>
        <taxon>Dinophyceae</taxon>
        <taxon>Suessiales</taxon>
        <taxon>Symbiodiniaceae</taxon>
        <taxon>Symbiodinium</taxon>
    </lineage>
</organism>
<name>A0A812K4T9_SYMPI</name>
<evidence type="ECO:0000313" key="3">
    <source>
        <dbReference type="EMBL" id="CAE7217385.1"/>
    </source>
</evidence>
<dbReference type="OrthoDB" id="349472at2759"/>
<reference evidence="3" key="1">
    <citation type="submission" date="2021-02" db="EMBL/GenBank/DDBJ databases">
        <authorList>
            <person name="Dougan E. K."/>
            <person name="Rhodes N."/>
            <person name="Thang M."/>
            <person name="Chan C."/>
        </authorList>
    </citation>
    <scope>NUCLEOTIDE SEQUENCE</scope>
</reference>
<gene>
    <name evidence="3" type="primary">CID4</name>
    <name evidence="3" type="ORF">SPIL2461_LOCUS2686</name>
</gene>
<dbReference type="SMART" id="SM01272">
    <property type="entry name" value="LsmAD"/>
    <property type="match status" value="1"/>
</dbReference>
<evidence type="ECO:0000256" key="1">
    <source>
        <dbReference type="SAM" id="MobiDB-lite"/>
    </source>
</evidence>
<feature type="region of interest" description="Disordered" evidence="1">
    <location>
        <begin position="49"/>
        <end position="87"/>
    </location>
</feature>
<dbReference type="Proteomes" id="UP000649617">
    <property type="component" value="Unassembled WGS sequence"/>
</dbReference>
<dbReference type="GO" id="GO:0003729">
    <property type="term" value="F:mRNA binding"/>
    <property type="evidence" value="ECO:0007669"/>
    <property type="project" value="TreeGrafter"/>
</dbReference>
<accession>A0A812K4T9</accession>
<comment type="caution">
    <text evidence="3">The sequence shown here is derived from an EMBL/GenBank/DDBJ whole genome shotgun (WGS) entry which is preliminary data.</text>
</comment>
<keyword evidence="4" id="KW-1185">Reference proteome</keyword>
<proteinExistence type="predicted"/>
<sequence>MVPTAKILVVSRYGVGTTFNEEYYTTPLDKNAIPAEKREEADQIARQIEAGNMHSEVENRIDNDGDDDEEARFSAAQPLATTGGNRA</sequence>
<dbReference type="InterPro" id="IPR045117">
    <property type="entry name" value="ATXN2-like"/>
</dbReference>
<dbReference type="Pfam" id="PF06741">
    <property type="entry name" value="LsmAD"/>
    <property type="match status" value="1"/>
</dbReference>
<dbReference type="InterPro" id="IPR009604">
    <property type="entry name" value="LsmAD_domain"/>
</dbReference>
<dbReference type="PANTHER" id="PTHR12854:SF7">
    <property type="entry name" value="ATAXIN-2 HOMOLOG"/>
    <property type="match status" value="1"/>
</dbReference>
<dbReference type="EMBL" id="CAJNIZ010003003">
    <property type="protein sequence ID" value="CAE7217385.1"/>
    <property type="molecule type" value="Genomic_DNA"/>
</dbReference>
<protein>
    <submittedName>
        <fullName evidence="3">CID4 protein</fullName>
    </submittedName>
</protein>
<dbReference type="PANTHER" id="PTHR12854">
    <property type="entry name" value="ATAXIN 2-RELATED"/>
    <property type="match status" value="1"/>
</dbReference>
<dbReference type="AlphaFoldDB" id="A0A812K4T9"/>
<dbReference type="GO" id="GO:0034063">
    <property type="term" value="P:stress granule assembly"/>
    <property type="evidence" value="ECO:0007669"/>
    <property type="project" value="TreeGrafter"/>
</dbReference>
<evidence type="ECO:0000313" key="4">
    <source>
        <dbReference type="Proteomes" id="UP000649617"/>
    </source>
</evidence>